<proteinExistence type="predicted"/>
<evidence type="ECO:0000313" key="2">
    <source>
        <dbReference type="Proteomes" id="UP000277858"/>
    </source>
</evidence>
<dbReference type="STRING" id="1122997.GCA_000425285_01180"/>
<dbReference type="Proteomes" id="UP000277858">
    <property type="component" value="Chromosome"/>
</dbReference>
<protein>
    <recommendedName>
        <fullName evidence="3">DNA-binding protein</fullName>
    </recommendedName>
</protein>
<reference evidence="1 2" key="1">
    <citation type="submission" date="2018-12" db="EMBL/GenBank/DDBJ databases">
        <authorList>
            <consortium name="Pathogen Informatics"/>
        </authorList>
    </citation>
    <scope>NUCLEOTIDE SEQUENCE [LARGE SCALE GENOMIC DNA]</scope>
    <source>
        <strain evidence="1 2">NCTC13652</strain>
    </source>
</reference>
<sequence length="81" mass="8773">MTDLQSLIVDVMSDPARTFTERQVADRLNVSTDTVGRLRRATVPDPASGMPPLTGWVKVGRKHQLPAPVLAAYIAHLPVVA</sequence>
<accession>A0A3S5EVC7</accession>
<dbReference type="EMBL" id="LR134473">
    <property type="protein sequence ID" value="VEI04147.1"/>
    <property type="molecule type" value="Genomic_DNA"/>
</dbReference>
<gene>
    <name evidence="1" type="ORF">NCTC13652_02371</name>
</gene>
<keyword evidence="2" id="KW-1185">Reference proteome</keyword>
<dbReference type="AlphaFoldDB" id="A0A3S5EVC7"/>
<name>A0A3S5EVC7_9ACTN</name>
<organism evidence="1 2">
    <name type="scientific">Acidipropionibacterium jensenii</name>
    <dbReference type="NCBI Taxonomy" id="1749"/>
    <lineage>
        <taxon>Bacteria</taxon>
        <taxon>Bacillati</taxon>
        <taxon>Actinomycetota</taxon>
        <taxon>Actinomycetes</taxon>
        <taxon>Propionibacteriales</taxon>
        <taxon>Propionibacteriaceae</taxon>
        <taxon>Acidipropionibacterium</taxon>
    </lineage>
</organism>
<evidence type="ECO:0008006" key="3">
    <source>
        <dbReference type="Google" id="ProtNLM"/>
    </source>
</evidence>
<evidence type="ECO:0000313" key="1">
    <source>
        <dbReference type="EMBL" id="VEI04147.1"/>
    </source>
</evidence>
<dbReference type="RefSeq" id="WP_028702843.1">
    <property type="nucleotide sequence ID" value="NZ_LR134473.1"/>
</dbReference>